<dbReference type="RefSeq" id="WP_110391265.1">
    <property type="nucleotide sequence ID" value="NZ_DAIMVG010000023.1"/>
</dbReference>
<proteinExistence type="predicted"/>
<accession>A0A318KMP4</accession>
<feature type="coiled-coil region" evidence="1">
    <location>
        <begin position="72"/>
        <end position="99"/>
    </location>
</feature>
<dbReference type="EMBL" id="QJKI01000015">
    <property type="protein sequence ID" value="PXX77722.1"/>
    <property type="molecule type" value="Genomic_DNA"/>
</dbReference>
<keyword evidence="1" id="KW-0175">Coiled coil</keyword>
<comment type="caution">
    <text evidence="2">The sequence shown here is derived from an EMBL/GenBank/DDBJ whole genome shotgun (WGS) entry which is preliminary data.</text>
</comment>
<evidence type="ECO:0000313" key="3">
    <source>
        <dbReference type="Proteomes" id="UP000247555"/>
    </source>
</evidence>
<evidence type="ECO:0000256" key="1">
    <source>
        <dbReference type="SAM" id="Coils"/>
    </source>
</evidence>
<evidence type="ECO:0000313" key="2">
    <source>
        <dbReference type="EMBL" id="PXX77722.1"/>
    </source>
</evidence>
<organism evidence="2 3">
    <name type="scientific">Rivihabitans pingtungensis</name>
    <dbReference type="NCBI Taxonomy" id="1054498"/>
    <lineage>
        <taxon>Bacteria</taxon>
        <taxon>Pseudomonadati</taxon>
        <taxon>Pseudomonadota</taxon>
        <taxon>Betaproteobacteria</taxon>
        <taxon>Neisseriales</taxon>
        <taxon>Aquaspirillaceae</taxon>
        <taxon>Rivihabitans</taxon>
    </lineage>
</organism>
<dbReference type="Proteomes" id="UP000247555">
    <property type="component" value="Unassembled WGS sequence"/>
</dbReference>
<dbReference type="AlphaFoldDB" id="A0A318KMP4"/>
<name>A0A318KMP4_9NEIS</name>
<gene>
    <name evidence="2" type="ORF">DFR34_11534</name>
</gene>
<sequence>MPDASADQLFDLADQIALISSELLRFRLRQRASLSATDRTRLEAAEVALDQACAQMRAQGITALARQSKAARDEVASTAQAAEAQLRRLKKIERVLEIAASALGLAQAAMAGKPKDITQALGQLKTAISTSV</sequence>
<keyword evidence="3" id="KW-1185">Reference proteome</keyword>
<reference evidence="2 3" key="1">
    <citation type="submission" date="2018-05" db="EMBL/GenBank/DDBJ databases">
        <title>Genomic Encyclopedia of Type Strains, Phase IV (KMG-IV): sequencing the most valuable type-strain genomes for metagenomic binning, comparative biology and taxonomic classification.</title>
        <authorList>
            <person name="Goeker M."/>
        </authorList>
    </citation>
    <scope>NUCLEOTIDE SEQUENCE [LARGE SCALE GENOMIC DNA]</scope>
    <source>
        <strain evidence="2 3">DSM 29661</strain>
    </source>
</reference>
<evidence type="ECO:0008006" key="4">
    <source>
        <dbReference type="Google" id="ProtNLM"/>
    </source>
</evidence>
<protein>
    <recommendedName>
        <fullName evidence="4">Chemotaxis protein</fullName>
    </recommendedName>
</protein>